<dbReference type="CDD" id="cd03255">
    <property type="entry name" value="ABC_MJ0796_LolCDE_FtsE"/>
    <property type="match status" value="1"/>
</dbReference>
<sequence length="226" mass="25132">MDLLNANFITKKYSSASTQAELQSLSYKFKKGNIYVIKGKSGSGKSTLLNILGGMDKPTSGSVYYKGRSFYELSDKEQSIIRNKEFGFIFQSFNLIPELTVQDNIHIPKYFNKDLQISSSSVEDLSHELGIYSILHKKPPQLSGGEQQRVAIARALITNPEIIFADEPTGNLDLANTTKIADLLVYLVASRNSTLILVTHEQNLIKHPHIELTLQDGVLKADEANV</sequence>
<dbReference type="GO" id="GO:0016887">
    <property type="term" value="F:ATP hydrolysis activity"/>
    <property type="evidence" value="ECO:0007669"/>
    <property type="project" value="InterPro"/>
</dbReference>
<evidence type="ECO:0000313" key="7">
    <source>
        <dbReference type="Proteomes" id="UP000677918"/>
    </source>
</evidence>
<comment type="similarity">
    <text evidence="1">Belongs to the ABC transporter superfamily.</text>
</comment>
<dbReference type="EMBL" id="BOVK01000013">
    <property type="protein sequence ID" value="GIQ68124.1"/>
    <property type="molecule type" value="Genomic_DNA"/>
</dbReference>
<gene>
    <name evidence="6" type="ORF">XYCOK13_09480</name>
</gene>
<dbReference type="Proteomes" id="UP000677918">
    <property type="component" value="Unassembled WGS sequence"/>
</dbReference>
<dbReference type="GO" id="GO:0005524">
    <property type="term" value="F:ATP binding"/>
    <property type="evidence" value="ECO:0007669"/>
    <property type="project" value="UniProtKB-KW"/>
</dbReference>
<protein>
    <submittedName>
        <fullName evidence="6">ABC transporter ATP-binding protein</fullName>
    </submittedName>
</protein>
<dbReference type="InterPro" id="IPR017911">
    <property type="entry name" value="MacB-like_ATP-bd"/>
</dbReference>
<dbReference type="PROSITE" id="PS50893">
    <property type="entry name" value="ABC_TRANSPORTER_2"/>
    <property type="match status" value="1"/>
</dbReference>
<dbReference type="InterPro" id="IPR003593">
    <property type="entry name" value="AAA+_ATPase"/>
</dbReference>
<keyword evidence="3" id="KW-0547">Nucleotide-binding</keyword>
<accession>A0A8J4H3A3</accession>
<dbReference type="InterPro" id="IPR017871">
    <property type="entry name" value="ABC_transporter-like_CS"/>
</dbReference>
<dbReference type="SUPFAM" id="SSF52540">
    <property type="entry name" value="P-loop containing nucleoside triphosphate hydrolases"/>
    <property type="match status" value="1"/>
</dbReference>
<evidence type="ECO:0000259" key="5">
    <source>
        <dbReference type="PROSITE" id="PS50893"/>
    </source>
</evidence>
<reference evidence="6" key="1">
    <citation type="submission" date="2021-04" db="EMBL/GenBank/DDBJ databases">
        <title>Draft genome sequence of Xylanibacillus composti strain K13.</title>
        <authorList>
            <person name="Uke A."/>
            <person name="Chhe C."/>
            <person name="Baramee S."/>
            <person name="Kosugi A."/>
        </authorList>
    </citation>
    <scope>NUCLEOTIDE SEQUENCE</scope>
    <source>
        <strain evidence="6">K13</strain>
    </source>
</reference>
<keyword evidence="7" id="KW-1185">Reference proteome</keyword>
<dbReference type="InterPro" id="IPR003439">
    <property type="entry name" value="ABC_transporter-like_ATP-bd"/>
</dbReference>
<dbReference type="PANTHER" id="PTHR42798:SF4">
    <property type="entry name" value="ABC TRANSPORTER DOMAIN-CONTAINING PROTEIN"/>
    <property type="match status" value="1"/>
</dbReference>
<dbReference type="PANTHER" id="PTHR42798">
    <property type="entry name" value="LIPOPROTEIN-RELEASING SYSTEM ATP-BINDING PROTEIN LOLD"/>
    <property type="match status" value="1"/>
</dbReference>
<organism evidence="6 7">
    <name type="scientific">Xylanibacillus composti</name>
    <dbReference type="NCBI Taxonomy" id="1572762"/>
    <lineage>
        <taxon>Bacteria</taxon>
        <taxon>Bacillati</taxon>
        <taxon>Bacillota</taxon>
        <taxon>Bacilli</taxon>
        <taxon>Bacillales</taxon>
        <taxon>Paenibacillaceae</taxon>
        <taxon>Xylanibacillus</taxon>
    </lineage>
</organism>
<dbReference type="AlphaFoldDB" id="A0A8J4H3A3"/>
<evidence type="ECO:0000256" key="2">
    <source>
        <dbReference type="ARBA" id="ARBA00022448"/>
    </source>
</evidence>
<dbReference type="RefSeq" id="WP_213410741.1">
    <property type="nucleotide sequence ID" value="NZ_BOVK01000013.1"/>
</dbReference>
<proteinExistence type="inferred from homology"/>
<evidence type="ECO:0000256" key="4">
    <source>
        <dbReference type="ARBA" id="ARBA00022840"/>
    </source>
</evidence>
<name>A0A8J4H3A3_9BACL</name>
<dbReference type="PROSITE" id="PS00211">
    <property type="entry name" value="ABC_TRANSPORTER_1"/>
    <property type="match status" value="1"/>
</dbReference>
<evidence type="ECO:0000256" key="3">
    <source>
        <dbReference type="ARBA" id="ARBA00022741"/>
    </source>
</evidence>
<evidence type="ECO:0000256" key="1">
    <source>
        <dbReference type="ARBA" id="ARBA00005417"/>
    </source>
</evidence>
<keyword evidence="4 6" id="KW-0067">ATP-binding</keyword>
<evidence type="ECO:0000313" key="6">
    <source>
        <dbReference type="EMBL" id="GIQ68124.1"/>
    </source>
</evidence>
<dbReference type="SMART" id="SM00382">
    <property type="entry name" value="AAA"/>
    <property type="match status" value="1"/>
</dbReference>
<dbReference type="Gene3D" id="3.40.50.300">
    <property type="entry name" value="P-loop containing nucleotide triphosphate hydrolases"/>
    <property type="match status" value="1"/>
</dbReference>
<dbReference type="InterPro" id="IPR027417">
    <property type="entry name" value="P-loop_NTPase"/>
</dbReference>
<comment type="caution">
    <text evidence="6">The sequence shown here is derived from an EMBL/GenBank/DDBJ whole genome shotgun (WGS) entry which is preliminary data.</text>
</comment>
<keyword evidence="2" id="KW-0813">Transport</keyword>
<feature type="domain" description="ABC transporter" evidence="5">
    <location>
        <begin position="4"/>
        <end position="226"/>
    </location>
</feature>
<dbReference type="Pfam" id="PF00005">
    <property type="entry name" value="ABC_tran"/>
    <property type="match status" value="1"/>
</dbReference>